<name>H1Y909_9SPHI</name>
<dbReference type="eggNOG" id="ENOG502ZBYD">
    <property type="taxonomic scope" value="Bacteria"/>
</dbReference>
<dbReference type="EMBL" id="CM001403">
    <property type="protein sequence ID" value="EHQ29047.1"/>
    <property type="molecule type" value="Genomic_DNA"/>
</dbReference>
<proteinExistence type="predicted"/>
<organism evidence="3 4">
    <name type="scientific">Mucilaginibacter paludis DSM 18603</name>
    <dbReference type="NCBI Taxonomy" id="714943"/>
    <lineage>
        <taxon>Bacteria</taxon>
        <taxon>Pseudomonadati</taxon>
        <taxon>Bacteroidota</taxon>
        <taxon>Sphingobacteriia</taxon>
        <taxon>Sphingobacteriales</taxon>
        <taxon>Sphingobacteriaceae</taxon>
        <taxon>Mucilaginibacter</taxon>
    </lineage>
</organism>
<dbReference type="STRING" id="714943.Mucpa_4965"/>
<keyword evidence="2" id="KW-0732">Signal</keyword>
<dbReference type="HOGENOM" id="CLU_063208_0_0_10"/>
<accession>H1Y909</accession>
<evidence type="ECO:0000256" key="2">
    <source>
        <dbReference type="SAM" id="SignalP"/>
    </source>
</evidence>
<gene>
    <name evidence="3" type="ORF">Mucpa_4965</name>
</gene>
<evidence type="ECO:0000313" key="4">
    <source>
        <dbReference type="Proteomes" id="UP000002774"/>
    </source>
</evidence>
<dbReference type="AlphaFoldDB" id="H1Y909"/>
<feature type="region of interest" description="Disordered" evidence="1">
    <location>
        <begin position="282"/>
        <end position="305"/>
    </location>
</feature>
<dbReference type="Proteomes" id="UP000002774">
    <property type="component" value="Chromosome"/>
</dbReference>
<feature type="signal peptide" evidence="2">
    <location>
        <begin position="1"/>
        <end position="19"/>
    </location>
</feature>
<dbReference type="RefSeq" id="WP_008510068.1">
    <property type="nucleotide sequence ID" value="NZ_CM001403.1"/>
</dbReference>
<sequence length="305" mass="34852">MKKIVFGLILLLVTTAAPAQHLADAAGLKQLKVFEDSLKVLGNRFINDENELERKNANYKFIKTLVSALKVPGSYHYAFDSLKNISLINAPDNRFRIMAWHVLNNDGSYRFYGAIQMNSAVLKLYPLEDYSPLLKNPEDSVTDNRKWFGAQYYKIIQPDAALPYYTLLGWKGNTIKTTKKVIEVLSFSNGKPVLGMRVFTGNGKIRRRVVFEYARQASMLLKYNADSHLIVFDHLAASDPKTKGKMETYGPDMSYSGYQFKLGKWVFVDNLDMRNIPDTNDEQYVDPKKQLVPDKTTVAKKRTRQ</sequence>
<reference evidence="3" key="1">
    <citation type="submission" date="2011-09" db="EMBL/GenBank/DDBJ databases">
        <title>The permanent draft genome of Mucilaginibacter paludis DSM 18603.</title>
        <authorList>
            <consortium name="US DOE Joint Genome Institute (JGI-PGF)"/>
            <person name="Lucas S."/>
            <person name="Han J."/>
            <person name="Lapidus A."/>
            <person name="Bruce D."/>
            <person name="Goodwin L."/>
            <person name="Pitluck S."/>
            <person name="Peters L."/>
            <person name="Kyrpides N."/>
            <person name="Mavromatis K."/>
            <person name="Ivanova N."/>
            <person name="Mikhailova N."/>
            <person name="Held B."/>
            <person name="Detter J.C."/>
            <person name="Tapia R."/>
            <person name="Han C."/>
            <person name="Land M."/>
            <person name="Hauser L."/>
            <person name="Markowitz V."/>
            <person name="Cheng J.-F."/>
            <person name="Hugenholtz P."/>
            <person name="Woyke T."/>
            <person name="Wu D."/>
            <person name="Tindall B."/>
            <person name="Brambilla E."/>
            <person name="Klenk H.-P."/>
            <person name="Eisen J.A."/>
        </authorList>
    </citation>
    <scope>NUCLEOTIDE SEQUENCE [LARGE SCALE GENOMIC DNA]</scope>
    <source>
        <strain evidence="3">DSM 18603</strain>
    </source>
</reference>
<feature type="chain" id="PRO_5003557148" evidence="2">
    <location>
        <begin position="20"/>
        <end position="305"/>
    </location>
</feature>
<keyword evidence="4" id="KW-1185">Reference proteome</keyword>
<evidence type="ECO:0000313" key="3">
    <source>
        <dbReference type="EMBL" id="EHQ29047.1"/>
    </source>
</evidence>
<dbReference type="OrthoDB" id="788168at2"/>
<evidence type="ECO:0000256" key="1">
    <source>
        <dbReference type="SAM" id="MobiDB-lite"/>
    </source>
</evidence>
<protein>
    <submittedName>
        <fullName evidence="3">Uncharacterized protein</fullName>
    </submittedName>
</protein>